<reference evidence="7" key="1">
    <citation type="submission" date="2020-10" db="EMBL/GenBank/DDBJ databases">
        <title>Connecting structure to function with the recovery of over 1000 high-quality activated sludge metagenome-assembled genomes encoding full-length rRNA genes using long-read sequencing.</title>
        <authorList>
            <person name="Singleton C.M."/>
            <person name="Petriglieri F."/>
            <person name="Kristensen J.M."/>
            <person name="Kirkegaard R.H."/>
            <person name="Michaelsen T.Y."/>
            <person name="Andersen M.H."/>
            <person name="Karst S.M."/>
            <person name="Dueholm M.S."/>
            <person name="Nielsen P.H."/>
            <person name="Albertsen M."/>
        </authorList>
    </citation>
    <scope>NUCLEOTIDE SEQUENCE</scope>
    <source>
        <strain evidence="7">EsbW_18-Q3-R4-48_MAXAC.044</strain>
    </source>
</reference>
<comment type="caution">
    <text evidence="7">The sequence shown here is derived from an EMBL/GenBank/DDBJ whole genome shotgun (WGS) entry which is preliminary data.</text>
</comment>
<accession>A0A9D7ICC2</accession>
<dbReference type="Pfam" id="PF02527">
    <property type="entry name" value="GidB"/>
    <property type="match status" value="1"/>
</dbReference>
<keyword evidence="2 6" id="KW-0698">rRNA processing</keyword>
<dbReference type="EMBL" id="JADJNC010000009">
    <property type="protein sequence ID" value="MBK7422840.1"/>
    <property type="molecule type" value="Genomic_DNA"/>
</dbReference>
<feature type="binding site" evidence="6">
    <location>
        <begin position="126"/>
        <end position="127"/>
    </location>
    <ligand>
        <name>S-adenosyl-L-methionine</name>
        <dbReference type="ChEBI" id="CHEBI:59789"/>
    </ligand>
</feature>
<feature type="binding site" evidence="6">
    <location>
        <position position="75"/>
    </location>
    <ligand>
        <name>S-adenosyl-L-methionine</name>
        <dbReference type="ChEBI" id="CHEBI:59789"/>
    </ligand>
</feature>
<keyword evidence="5 6" id="KW-0949">S-adenosyl-L-methionine</keyword>
<organism evidence="7 8">
    <name type="scientific">Candidatus Propionivibrio dominans</name>
    <dbReference type="NCBI Taxonomy" id="2954373"/>
    <lineage>
        <taxon>Bacteria</taxon>
        <taxon>Pseudomonadati</taxon>
        <taxon>Pseudomonadota</taxon>
        <taxon>Betaproteobacteria</taxon>
        <taxon>Rhodocyclales</taxon>
        <taxon>Rhodocyclaceae</taxon>
        <taxon>Propionivibrio</taxon>
    </lineage>
</organism>
<dbReference type="HAMAP" id="MF_00074">
    <property type="entry name" value="16SrRNA_methyltr_G"/>
    <property type="match status" value="1"/>
</dbReference>
<evidence type="ECO:0000256" key="6">
    <source>
        <dbReference type="HAMAP-Rule" id="MF_00074"/>
    </source>
</evidence>
<protein>
    <recommendedName>
        <fullName evidence="6">Ribosomal RNA small subunit methyltransferase G</fullName>
        <ecNumber evidence="6">2.1.1.170</ecNumber>
    </recommendedName>
    <alternativeName>
        <fullName evidence="6">16S rRNA 7-methylguanosine methyltransferase</fullName>
        <shortName evidence="6">16S rRNA m7G methyltransferase</shortName>
    </alternativeName>
</protein>
<evidence type="ECO:0000313" key="7">
    <source>
        <dbReference type="EMBL" id="MBK7422840.1"/>
    </source>
</evidence>
<keyword evidence="1 6" id="KW-0963">Cytoplasm</keyword>
<comment type="function">
    <text evidence="6">Specifically methylates the N7 position of guanine in position 527 of 16S rRNA.</text>
</comment>
<comment type="similarity">
    <text evidence="6">Belongs to the methyltransferase superfamily. RNA methyltransferase RsmG family.</text>
</comment>
<name>A0A9D7ICC2_9RHOO</name>
<dbReference type="GO" id="GO:0005829">
    <property type="term" value="C:cytosol"/>
    <property type="evidence" value="ECO:0007669"/>
    <property type="project" value="TreeGrafter"/>
</dbReference>
<evidence type="ECO:0000256" key="5">
    <source>
        <dbReference type="ARBA" id="ARBA00022691"/>
    </source>
</evidence>
<comment type="caution">
    <text evidence="6">Lacks conserved residue(s) required for the propagation of feature annotation.</text>
</comment>
<gene>
    <name evidence="6 7" type="primary">rsmG</name>
    <name evidence="7" type="ORF">IPJ48_06915</name>
</gene>
<evidence type="ECO:0000256" key="2">
    <source>
        <dbReference type="ARBA" id="ARBA00022552"/>
    </source>
</evidence>
<evidence type="ECO:0000313" key="8">
    <source>
        <dbReference type="Proteomes" id="UP000886602"/>
    </source>
</evidence>
<dbReference type="PIRSF" id="PIRSF003078">
    <property type="entry name" value="GidB"/>
    <property type="match status" value="1"/>
</dbReference>
<dbReference type="PANTHER" id="PTHR31760">
    <property type="entry name" value="S-ADENOSYL-L-METHIONINE-DEPENDENT METHYLTRANSFERASES SUPERFAMILY PROTEIN"/>
    <property type="match status" value="1"/>
</dbReference>
<comment type="catalytic activity">
    <reaction evidence="6">
        <text>guanosine(527) in 16S rRNA + S-adenosyl-L-methionine = N(7)-methylguanosine(527) in 16S rRNA + S-adenosyl-L-homocysteine</text>
        <dbReference type="Rhea" id="RHEA:42732"/>
        <dbReference type="Rhea" id="RHEA-COMP:10209"/>
        <dbReference type="Rhea" id="RHEA-COMP:10210"/>
        <dbReference type="ChEBI" id="CHEBI:57856"/>
        <dbReference type="ChEBI" id="CHEBI:59789"/>
        <dbReference type="ChEBI" id="CHEBI:74269"/>
        <dbReference type="ChEBI" id="CHEBI:74480"/>
        <dbReference type="EC" id="2.1.1.170"/>
    </reaction>
</comment>
<dbReference type="CDD" id="cd02440">
    <property type="entry name" value="AdoMet_MTases"/>
    <property type="match status" value="1"/>
</dbReference>
<evidence type="ECO:0000256" key="4">
    <source>
        <dbReference type="ARBA" id="ARBA00022679"/>
    </source>
</evidence>
<dbReference type="InterPro" id="IPR003682">
    <property type="entry name" value="rRNA_ssu_MeTfrase_G"/>
</dbReference>
<dbReference type="PANTHER" id="PTHR31760:SF0">
    <property type="entry name" value="S-ADENOSYL-L-METHIONINE-DEPENDENT METHYLTRANSFERASES SUPERFAMILY PROTEIN"/>
    <property type="match status" value="1"/>
</dbReference>
<dbReference type="NCBIfam" id="TIGR00138">
    <property type="entry name" value="rsmG_gidB"/>
    <property type="match status" value="1"/>
</dbReference>
<feature type="binding site" evidence="6">
    <location>
        <position position="80"/>
    </location>
    <ligand>
        <name>S-adenosyl-L-methionine</name>
        <dbReference type="ChEBI" id="CHEBI:59789"/>
    </ligand>
</feature>
<keyword evidence="4 6" id="KW-0808">Transferase</keyword>
<sequence>MSQAVQLEQGLDALGIELPVAAKHKLLQYVALLYKWNKTFSLTALREQEKAISYHVLDSLAILPFVAAGSLLDVGSGGGMPGIPLAIARPDLRVTLLDSNSKKAAFLQQAAIELGLPNISVHCGRVEQYHPASGFALITSRAFSDLADFVACSRHLLADDGRWLAMKGIWPEDEIGRLPASIAVDAVHRLAVPGLDGERHLVVLRCTDAQRRGES</sequence>
<proteinExistence type="inferred from homology"/>
<evidence type="ECO:0000256" key="3">
    <source>
        <dbReference type="ARBA" id="ARBA00022603"/>
    </source>
</evidence>
<dbReference type="InterPro" id="IPR029063">
    <property type="entry name" value="SAM-dependent_MTases_sf"/>
</dbReference>
<dbReference type="SUPFAM" id="SSF53335">
    <property type="entry name" value="S-adenosyl-L-methionine-dependent methyltransferases"/>
    <property type="match status" value="1"/>
</dbReference>
<dbReference type="Gene3D" id="3.40.50.150">
    <property type="entry name" value="Vaccinia Virus protein VP39"/>
    <property type="match status" value="1"/>
</dbReference>
<dbReference type="EC" id="2.1.1.170" evidence="6"/>
<dbReference type="Proteomes" id="UP000886602">
    <property type="component" value="Unassembled WGS sequence"/>
</dbReference>
<dbReference type="GO" id="GO:0070043">
    <property type="term" value="F:rRNA (guanine-N7-)-methyltransferase activity"/>
    <property type="evidence" value="ECO:0007669"/>
    <property type="project" value="UniProtKB-UniRule"/>
</dbReference>
<keyword evidence="3 6" id="KW-0489">Methyltransferase</keyword>
<feature type="binding site" evidence="6">
    <location>
        <position position="141"/>
    </location>
    <ligand>
        <name>S-adenosyl-L-methionine</name>
        <dbReference type="ChEBI" id="CHEBI:59789"/>
    </ligand>
</feature>
<dbReference type="AlphaFoldDB" id="A0A9D7ICC2"/>
<comment type="subcellular location">
    <subcellularLocation>
        <location evidence="6">Cytoplasm</location>
    </subcellularLocation>
</comment>
<evidence type="ECO:0000256" key="1">
    <source>
        <dbReference type="ARBA" id="ARBA00022490"/>
    </source>
</evidence>